<dbReference type="GO" id="GO:0016567">
    <property type="term" value="P:protein ubiquitination"/>
    <property type="evidence" value="ECO:0007669"/>
    <property type="project" value="UniProtKB-UniPathway"/>
</dbReference>
<name>A0A4S8J5B8_MUSBA</name>
<keyword evidence="11" id="KW-0256">Endoplasmic reticulum</keyword>
<comment type="catalytic activity">
    <reaction evidence="1 11">
        <text>S-ubiquitinyl-[E2 ubiquitin-conjugating enzyme]-L-cysteine + [acceptor protein]-L-lysine = [E2 ubiquitin-conjugating enzyme]-L-cysteine + N(6)-ubiquitinyl-[acceptor protein]-L-lysine.</text>
        <dbReference type="EC" id="2.3.2.27"/>
    </reaction>
</comment>
<reference evidence="13 14" key="1">
    <citation type="journal article" date="2019" name="Nat. Plants">
        <title>Genome sequencing of Musa balbisiana reveals subgenome evolution and function divergence in polyploid bananas.</title>
        <authorList>
            <person name="Yao X."/>
        </authorList>
    </citation>
    <scope>NUCLEOTIDE SEQUENCE [LARGE SCALE GENOMIC DNA]</scope>
    <source>
        <strain evidence="14">cv. DH-PKW</strain>
        <tissue evidence="13">Leaves</tissue>
    </source>
</reference>
<sequence>MDGHRGESRRGDEPGKTCEPDAGALASGNGCFECNICLDVAAEPVVTLCGHLYCWPCIYMWLQQAESAAPKLCPVCKAALSLDALVPLYGRGHRCCGREPHPGVEVPRRPRPVRRGAIGPNEAQYPEIRPHRYLQPSHSMAGGVLGGMAVAVLRWMVRDQEWASVDYSNPYHMGGNEGSRRRRRREMELERSLHQIWKYQILKEESGESGQANLEGVSVPAAAAHLLHHLVEINLADGIAFHGSTLEHGEHGASESPTAATRLKRLSGHPLRQRRELLSR</sequence>
<keyword evidence="8 11" id="KW-0862">Zinc</keyword>
<evidence type="ECO:0000256" key="7">
    <source>
        <dbReference type="ARBA" id="ARBA00022786"/>
    </source>
</evidence>
<keyword evidence="5 11" id="KW-0479">Metal-binding</keyword>
<keyword evidence="7 11" id="KW-0833">Ubl conjugation pathway</keyword>
<dbReference type="Pfam" id="PF13445">
    <property type="entry name" value="zf-RING_UBOX"/>
    <property type="match status" value="1"/>
</dbReference>
<dbReference type="Proteomes" id="UP000317650">
    <property type="component" value="Chromosome 11"/>
</dbReference>
<evidence type="ECO:0000313" key="13">
    <source>
        <dbReference type="EMBL" id="THU56585.1"/>
    </source>
</evidence>
<dbReference type="InterPro" id="IPR027370">
    <property type="entry name" value="Znf-RING_euk"/>
</dbReference>
<dbReference type="PROSITE" id="PS00518">
    <property type="entry name" value="ZF_RING_1"/>
    <property type="match status" value="1"/>
</dbReference>
<dbReference type="EMBL" id="PYDT01000007">
    <property type="protein sequence ID" value="THU56585.1"/>
    <property type="molecule type" value="Genomic_DNA"/>
</dbReference>
<evidence type="ECO:0000256" key="9">
    <source>
        <dbReference type="ARBA" id="ARBA00023136"/>
    </source>
</evidence>
<dbReference type="GO" id="GO:0006511">
    <property type="term" value="P:ubiquitin-dependent protein catabolic process"/>
    <property type="evidence" value="ECO:0007669"/>
    <property type="project" value="UniProtKB-UniRule"/>
</dbReference>
<dbReference type="InterPro" id="IPR017907">
    <property type="entry name" value="Znf_RING_CS"/>
</dbReference>
<proteinExistence type="predicted"/>
<evidence type="ECO:0000256" key="10">
    <source>
        <dbReference type="PROSITE-ProRule" id="PRU00175"/>
    </source>
</evidence>
<comment type="function">
    <text evidence="11">E3 ubiquitin-protein ligase.</text>
</comment>
<dbReference type="STRING" id="52838.A0A4S8J5B8"/>
<feature type="domain" description="RING-type" evidence="12">
    <location>
        <begin position="34"/>
        <end position="77"/>
    </location>
</feature>
<evidence type="ECO:0000313" key="14">
    <source>
        <dbReference type="Proteomes" id="UP000317650"/>
    </source>
</evidence>
<dbReference type="PANTHER" id="PTHR12313">
    <property type="entry name" value="E3 UBIQUITIN-PROTEIN LIGASE RNF5-RELATED"/>
    <property type="match status" value="1"/>
</dbReference>
<evidence type="ECO:0000256" key="2">
    <source>
        <dbReference type="ARBA" id="ARBA00004308"/>
    </source>
</evidence>
<evidence type="ECO:0000256" key="11">
    <source>
        <dbReference type="RuleBase" id="RU369090"/>
    </source>
</evidence>
<dbReference type="GO" id="GO:0061630">
    <property type="term" value="F:ubiquitin protein ligase activity"/>
    <property type="evidence" value="ECO:0007669"/>
    <property type="project" value="UniProtKB-UniRule"/>
</dbReference>
<dbReference type="SMART" id="SM00184">
    <property type="entry name" value="RING"/>
    <property type="match status" value="1"/>
</dbReference>
<dbReference type="GO" id="GO:0005789">
    <property type="term" value="C:endoplasmic reticulum membrane"/>
    <property type="evidence" value="ECO:0007669"/>
    <property type="project" value="UniProtKB-SubCell"/>
</dbReference>
<evidence type="ECO:0000256" key="6">
    <source>
        <dbReference type="ARBA" id="ARBA00022771"/>
    </source>
</evidence>
<evidence type="ECO:0000256" key="1">
    <source>
        <dbReference type="ARBA" id="ARBA00000900"/>
    </source>
</evidence>
<gene>
    <name evidence="13" type="ORF">C4D60_Mb11t18790</name>
</gene>
<dbReference type="InterPro" id="IPR013083">
    <property type="entry name" value="Znf_RING/FYVE/PHD"/>
</dbReference>
<evidence type="ECO:0000256" key="8">
    <source>
        <dbReference type="ARBA" id="ARBA00022833"/>
    </source>
</evidence>
<dbReference type="AlphaFoldDB" id="A0A4S8J5B8"/>
<comment type="caution">
    <text evidence="13">The sequence shown here is derived from an EMBL/GenBank/DDBJ whole genome shotgun (WGS) entry which is preliminary data.</text>
</comment>
<dbReference type="InterPro" id="IPR001841">
    <property type="entry name" value="Znf_RING"/>
</dbReference>
<dbReference type="UniPathway" id="UPA00143"/>
<keyword evidence="14" id="KW-1185">Reference proteome</keyword>
<dbReference type="EC" id="2.3.2.27" evidence="11"/>
<dbReference type="SUPFAM" id="SSF57850">
    <property type="entry name" value="RING/U-box"/>
    <property type="match status" value="1"/>
</dbReference>
<evidence type="ECO:0000259" key="12">
    <source>
        <dbReference type="PROSITE" id="PS50089"/>
    </source>
</evidence>
<evidence type="ECO:0000256" key="5">
    <source>
        <dbReference type="ARBA" id="ARBA00022723"/>
    </source>
</evidence>
<keyword evidence="9" id="KW-0472">Membrane</keyword>
<keyword evidence="6 10" id="KW-0863">Zinc-finger</keyword>
<keyword evidence="4 11" id="KW-0808">Transferase</keyword>
<dbReference type="Gene3D" id="3.30.40.10">
    <property type="entry name" value="Zinc/RING finger domain, C3HC4 (zinc finger)"/>
    <property type="match status" value="1"/>
</dbReference>
<comment type="subcellular location">
    <subcellularLocation>
        <location evidence="2">Endomembrane system</location>
    </subcellularLocation>
    <subcellularLocation>
        <location evidence="11">Endoplasmic reticulum membrane</location>
        <topology evidence="11">Single-pass type IV membrane protein</topology>
    </subcellularLocation>
</comment>
<evidence type="ECO:0000256" key="3">
    <source>
        <dbReference type="ARBA" id="ARBA00004906"/>
    </source>
</evidence>
<evidence type="ECO:0000256" key="4">
    <source>
        <dbReference type="ARBA" id="ARBA00022679"/>
    </source>
</evidence>
<accession>A0A4S8J5B8</accession>
<comment type="pathway">
    <text evidence="3 11">Protein modification; protein ubiquitination.</text>
</comment>
<dbReference type="GO" id="GO:0008270">
    <property type="term" value="F:zinc ion binding"/>
    <property type="evidence" value="ECO:0007669"/>
    <property type="project" value="UniProtKB-KW"/>
</dbReference>
<dbReference type="PROSITE" id="PS50089">
    <property type="entry name" value="ZF_RING_2"/>
    <property type="match status" value="1"/>
</dbReference>
<protein>
    <recommendedName>
        <fullName evidence="11">E3 ubiquitin-protein ligase RMA</fullName>
        <ecNumber evidence="11">2.3.2.27</ecNumber>
    </recommendedName>
    <alternativeName>
        <fullName evidence="11">Protein RING membrane-anchor</fullName>
    </alternativeName>
    <alternativeName>
        <fullName evidence="11">RING-type E3 ubiquitin transferase RMA</fullName>
    </alternativeName>
</protein>
<organism evidence="13 14">
    <name type="scientific">Musa balbisiana</name>
    <name type="common">Banana</name>
    <dbReference type="NCBI Taxonomy" id="52838"/>
    <lineage>
        <taxon>Eukaryota</taxon>
        <taxon>Viridiplantae</taxon>
        <taxon>Streptophyta</taxon>
        <taxon>Embryophyta</taxon>
        <taxon>Tracheophyta</taxon>
        <taxon>Spermatophyta</taxon>
        <taxon>Magnoliopsida</taxon>
        <taxon>Liliopsida</taxon>
        <taxon>Zingiberales</taxon>
        <taxon>Musaceae</taxon>
        <taxon>Musa</taxon>
    </lineage>
</organism>
<comment type="domain">
    <text evidence="11">The RING-type zinc finger domain is responsible for E3 ligase activity.</text>
</comment>
<dbReference type="InterPro" id="IPR045103">
    <property type="entry name" value="RNF5/RNF185-like"/>
</dbReference>